<reference evidence="3" key="1">
    <citation type="journal article" date="2019" name="Int. J. Syst. Evol. Microbiol.">
        <title>The Global Catalogue of Microorganisms (GCM) 10K type strain sequencing project: providing services to taxonomists for standard genome sequencing and annotation.</title>
        <authorList>
            <consortium name="The Broad Institute Genomics Platform"/>
            <consortium name="The Broad Institute Genome Sequencing Center for Infectious Disease"/>
            <person name="Wu L."/>
            <person name="Ma J."/>
        </authorList>
    </citation>
    <scope>NUCLEOTIDE SEQUENCE [LARGE SCALE GENOMIC DNA]</scope>
    <source>
        <strain evidence="3">CGMCC 1.9106</strain>
    </source>
</reference>
<gene>
    <name evidence="2" type="ORF">ACFQO7_37100</name>
</gene>
<keyword evidence="3" id="KW-1185">Reference proteome</keyword>
<dbReference type="InterPro" id="IPR047789">
    <property type="entry name" value="CU044_5270-like"/>
</dbReference>
<protein>
    <submittedName>
        <fullName evidence="2">CU044_5270 family protein</fullName>
    </submittedName>
</protein>
<evidence type="ECO:0000313" key="2">
    <source>
        <dbReference type="EMBL" id="MFC7248109.1"/>
    </source>
</evidence>
<dbReference type="Proteomes" id="UP001596392">
    <property type="component" value="Unassembled WGS sequence"/>
</dbReference>
<evidence type="ECO:0000256" key="1">
    <source>
        <dbReference type="SAM" id="Phobius"/>
    </source>
</evidence>
<dbReference type="NCBIfam" id="NF038083">
    <property type="entry name" value="CU044_5270_fam"/>
    <property type="match status" value="1"/>
</dbReference>
<dbReference type="RefSeq" id="WP_376810779.1">
    <property type="nucleotide sequence ID" value="NZ_JBHTAC010000080.1"/>
</dbReference>
<organism evidence="2 3">
    <name type="scientific">Catellatospora aurea</name>
    <dbReference type="NCBI Taxonomy" id="1337874"/>
    <lineage>
        <taxon>Bacteria</taxon>
        <taxon>Bacillati</taxon>
        <taxon>Actinomycetota</taxon>
        <taxon>Actinomycetes</taxon>
        <taxon>Micromonosporales</taxon>
        <taxon>Micromonosporaceae</taxon>
        <taxon>Catellatospora</taxon>
    </lineage>
</organism>
<keyword evidence="1" id="KW-0812">Transmembrane</keyword>
<name>A0ABW2H9W5_9ACTN</name>
<comment type="caution">
    <text evidence="2">The sequence shown here is derived from an EMBL/GenBank/DDBJ whole genome shotgun (WGS) entry which is preliminary data.</text>
</comment>
<keyword evidence="1" id="KW-1133">Transmembrane helix</keyword>
<evidence type="ECO:0000313" key="3">
    <source>
        <dbReference type="Proteomes" id="UP001596392"/>
    </source>
</evidence>
<proteinExistence type="predicted"/>
<keyword evidence="1" id="KW-0472">Membrane</keyword>
<sequence>MDDLDLIREVLNAPPPSARATVQARNRLTAAIAAPNKTARRQVLAAAGGLVGLAALALVVIPSDGRPGPSPRPSDISARDLLLAAASRAATADPESGRYWHVRSIFYSPPNKVGMAPDQYFIVNRRAFDQWIARDPAEPSWTGSRNLGARPLGAADDEVWRRTGSPSSWGVSAADGIVRRSTAPDRGRLERLDPTHYLFDLGGFDRAEVQALPTDVDRLRDLFTARIAAGPDGLAPGTSNSDRRLFGSMCQLLMDVPAPPAVRAAAFMVLVGITGMRSTGSMTDDLGRPGIGIELAEHTTELYESHRLIVDPVTHLLMVSSYMGTRTDGDGIHPLKQQHRVILEAGWTDQKPAVPALY</sequence>
<accession>A0ABW2H9W5</accession>
<feature type="transmembrane region" description="Helical" evidence="1">
    <location>
        <begin position="43"/>
        <end position="61"/>
    </location>
</feature>
<dbReference type="EMBL" id="JBHTAC010000080">
    <property type="protein sequence ID" value="MFC7248109.1"/>
    <property type="molecule type" value="Genomic_DNA"/>
</dbReference>